<dbReference type="EMBL" id="QLLK01000021">
    <property type="protein sequence ID" value="RAI83866.1"/>
    <property type="molecule type" value="Genomic_DNA"/>
</dbReference>
<dbReference type="OrthoDB" id="1357589at2"/>
<keyword evidence="2" id="KW-1185">Reference proteome</keyword>
<protein>
    <submittedName>
        <fullName evidence="1">Uncharacterized protein</fullName>
    </submittedName>
</protein>
<dbReference type="RefSeq" id="WP_111613477.1">
    <property type="nucleotide sequence ID" value="NZ_QLLK01000021.1"/>
</dbReference>
<proteinExistence type="predicted"/>
<accession>A0A327P1R9</accession>
<reference evidence="1 2" key="1">
    <citation type="submission" date="2018-06" db="EMBL/GenBank/DDBJ databases">
        <title>Genomic Encyclopedia of Archaeal and Bacterial Type Strains, Phase II (KMG-II): from individual species to whole genera.</title>
        <authorList>
            <person name="Goeker M."/>
        </authorList>
    </citation>
    <scope>NUCLEOTIDE SEQUENCE [LARGE SCALE GENOMIC DNA]</scope>
    <source>
        <strain evidence="1 2">DSM 23446</strain>
    </source>
</reference>
<name>A0A327P1R9_9BACT</name>
<sequence>MIKQKDIYVITFIFLLCTGCNKKYESLEEQVINDALNAFLLKYQIDFTNVPPPESINVLKSKVAKDTSNLGVYVSDALLPIAQFKEDNKWMFSEELSNNPKFKEIVNSRKFEELSYREFNKERLNIIDPYVQLPESNDRIRSDKQYSMFSFSRVGFDEGMENAVLVIHYERGFESGSMSGYYGALLIEKKGEIWEIVER</sequence>
<gene>
    <name evidence="1" type="ORF">LV83_04180</name>
</gene>
<dbReference type="Proteomes" id="UP000249610">
    <property type="component" value="Unassembled WGS sequence"/>
</dbReference>
<comment type="caution">
    <text evidence="1">The sequence shown here is derived from an EMBL/GenBank/DDBJ whole genome shotgun (WGS) entry which is preliminary data.</text>
</comment>
<dbReference type="AlphaFoldDB" id="A0A327P1R9"/>
<organism evidence="1 2">
    <name type="scientific">Algoriphagus yeomjeoni</name>
    <dbReference type="NCBI Taxonomy" id="291403"/>
    <lineage>
        <taxon>Bacteria</taxon>
        <taxon>Pseudomonadati</taxon>
        <taxon>Bacteroidota</taxon>
        <taxon>Cytophagia</taxon>
        <taxon>Cytophagales</taxon>
        <taxon>Cyclobacteriaceae</taxon>
        <taxon>Algoriphagus</taxon>
    </lineage>
</organism>
<evidence type="ECO:0000313" key="2">
    <source>
        <dbReference type="Proteomes" id="UP000249610"/>
    </source>
</evidence>
<evidence type="ECO:0000313" key="1">
    <source>
        <dbReference type="EMBL" id="RAI83866.1"/>
    </source>
</evidence>